<dbReference type="AlphaFoldDB" id="A0A4S8MCW7"/>
<feature type="compositionally biased region" description="Polar residues" evidence="1">
    <location>
        <begin position="212"/>
        <end position="229"/>
    </location>
</feature>
<organism evidence="2 3">
    <name type="scientific">Dendrothele bispora (strain CBS 962.96)</name>
    <dbReference type="NCBI Taxonomy" id="1314807"/>
    <lineage>
        <taxon>Eukaryota</taxon>
        <taxon>Fungi</taxon>
        <taxon>Dikarya</taxon>
        <taxon>Basidiomycota</taxon>
        <taxon>Agaricomycotina</taxon>
        <taxon>Agaricomycetes</taxon>
        <taxon>Agaricomycetidae</taxon>
        <taxon>Agaricales</taxon>
        <taxon>Agaricales incertae sedis</taxon>
        <taxon>Dendrothele</taxon>
    </lineage>
</organism>
<proteinExistence type="predicted"/>
<accession>A0A4S8MCW7</accession>
<gene>
    <name evidence="2" type="ORF">K435DRAFT_794192</name>
</gene>
<keyword evidence="3" id="KW-1185">Reference proteome</keyword>
<evidence type="ECO:0000256" key="1">
    <source>
        <dbReference type="SAM" id="MobiDB-lite"/>
    </source>
</evidence>
<name>A0A4S8MCW7_DENBC</name>
<evidence type="ECO:0000313" key="3">
    <source>
        <dbReference type="Proteomes" id="UP000297245"/>
    </source>
</evidence>
<dbReference type="Proteomes" id="UP000297245">
    <property type="component" value="Unassembled WGS sequence"/>
</dbReference>
<protein>
    <submittedName>
        <fullName evidence="2">Uncharacterized protein</fullName>
    </submittedName>
</protein>
<dbReference type="EMBL" id="ML179105">
    <property type="protein sequence ID" value="THV00320.1"/>
    <property type="molecule type" value="Genomic_DNA"/>
</dbReference>
<sequence>MPLPHRFDEWDPVFKTCPSRAAEEEELLAEGFSVEEIPAVIERRNEYRRIYRKAMASKRYYQSKAKAQKLPAVKLNVEPNRTIASRTRFYTVYGTEFEEFEDDALTVLDSRSVAVSLKDSAPEEGWLSNMSDAIEEIINTTVTGKPLPTSRRGLSSLSVFGDFDQHPFNYQAATRIVCHWCFENGIDCTWKRLKPKRGRKRYRKGLNVFQISTADKSSDGQTNNEVNPSAPTPPLEYPASPLSFTGPLEIVPAEEENTGHSQFVQCPPAFSSSPNSAASDSSTSLELPTYEYNISSTASQNFAPDAEIVPAEEENTGHSPIVQCPPAFSSTPNSAASDCSTSLELPTYEYNISSTASQNFAPDAVLFQEDSQVHHLSVHVLNMRLATQFPVPYAMESQDLNGQYVYDYEVVPTTPQNIQEDAVETNFLFCPVPRKPFVKELRALIVQHGATSPQEQFLQKSLTPSLLQRPRVDVFRRSRSTPFKSYDADYTSTSGSFIPNSKADGPYPEAGPPLQTHENDTPATAYYYTFSESVPVDFVTDRYLDYFDYCNHIFATPNLNF</sequence>
<evidence type="ECO:0000313" key="2">
    <source>
        <dbReference type="EMBL" id="THV00320.1"/>
    </source>
</evidence>
<reference evidence="2 3" key="1">
    <citation type="journal article" date="2019" name="Nat. Ecol. Evol.">
        <title>Megaphylogeny resolves global patterns of mushroom evolution.</title>
        <authorList>
            <person name="Varga T."/>
            <person name="Krizsan K."/>
            <person name="Foldi C."/>
            <person name="Dima B."/>
            <person name="Sanchez-Garcia M."/>
            <person name="Sanchez-Ramirez S."/>
            <person name="Szollosi G.J."/>
            <person name="Szarkandi J.G."/>
            <person name="Papp V."/>
            <person name="Albert L."/>
            <person name="Andreopoulos W."/>
            <person name="Angelini C."/>
            <person name="Antonin V."/>
            <person name="Barry K.W."/>
            <person name="Bougher N.L."/>
            <person name="Buchanan P."/>
            <person name="Buyck B."/>
            <person name="Bense V."/>
            <person name="Catcheside P."/>
            <person name="Chovatia M."/>
            <person name="Cooper J."/>
            <person name="Damon W."/>
            <person name="Desjardin D."/>
            <person name="Finy P."/>
            <person name="Geml J."/>
            <person name="Haridas S."/>
            <person name="Hughes K."/>
            <person name="Justo A."/>
            <person name="Karasinski D."/>
            <person name="Kautmanova I."/>
            <person name="Kiss B."/>
            <person name="Kocsube S."/>
            <person name="Kotiranta H."/>
            <person name="LaButti K.M."/>
            <person name="Lechner B.E."/>
            <person name="Liimatainen K."/>
            <person name="Lipzen A."/>
            <person name="Lukacs Z."/>
            <person name="Mihaltcheva S."/>
            <person name="Morgado L.N."/>
            <person name="Niskanen T."/>
            <person name="Noordeloos M.E."/>
            <person name="Ohm R.A."/>
            <person name="Ortiz-Santana B."/>
            <person name="Ovrebo C."/>
            <person name="Racz N."/>
            <person name="Riley R."/>
            <person name="Savchenko A."/>
            <person name="Shiryaev A."/>
            <person name="Soop K."/>
            <person name="Spirin V."/>
            <person name="Szebenyi C."/>
            <person name="Tomsovsky M."/>
            <person name="Tulloss R.E."/>
            <person name="Uehling J."/>
            <person name="Grigoriev I.V."/>
            <person name="Vagvolgyi C."/>
            <person name="Papp T."/>
            <person name="Martin F.M."/>
            <person name="Miettinen O."/>
            <person name="Hibbett D.S."/>
            <person name="Nagy L.G."/>
        </authorList>
    </citation>
    <scope>NUCLEOTIDE SEQUENCE [LARGE SCALE GENOMIC DNA]</scope>
    <source>
        <strain evidence="2 3">CBS 962.96</strain>
    </source>
</reference>
<feature type="region of interest" description="Disordered" evidence="1">
    <location>
        <begin position="212"/>
        <end position="244"/>
    </location>
</feature>